<comment type="caution">
    <text evidence="2">The sequence shown here is derived from an EMBL/GenBank/DDBJ whole genome shotgun (WGS) entry which is preliminary data.</text>
</comment>
<dbReference type="Proteomes" id="UP001314170">
    <property type="component" value="Unassembled WGS sequence"/>
</dbReference>
<sequence>MGSLENNRYLTMILLVTIIFLSCADLILIAKASRGFPCKYDPRDPGKCKVDESKSPRFDAGGASVRFGLVVRRMEFPAFFQEGSRLFEVEFVEERESLNADRSLRDVYLKTEDENQTRDAELEH</sequence>
<evidence type="ECO:0000313" key="2">
    <source>
        <dbReference type="EMBL" id="CAK7338680.1"/>
    </source>
</evidence>
<accession>A0AAV1RS48</accession>
<organism evidence="2 3">
    <name type="scientific">Dovyalis caffra</name>
    <dbReference type="NCBI Taxonomy" id="77055"/>
    <lineage>
        <taxon>Eukaryota</taxon>
        <taxon>Viridiplantae</taxon>
        <taxon>Streptophyta</taxon>
        <taxon>Embryophyta</taxon>
        <taxon>Tracheophyta</taxon>
        <taxon>Spermatophyta</taxon>
        <taxon>Magnoliopsida</taxon>
        <taxon>eudicotyledons</taxon>
        <taxon>Gunneridae</taxon>
        <taxon>Pentapetalae</taxon>
        <taxon>rosids</taxon>
        <taxon>fabids</taxon>
        <taxon>Malpighiales</taxon>
        <taxon>Salicaceae</taxon>
        <taxon>Flacourtieae</taxon>
        <taxon>Dovyalis</taxon>
    </lineage>
</organism>
<reference evidence="2 3" key="1">
    <citation type="submission" date="2024-01" db="EMBL/GenBank/DDBJ databases">
        <authorList>
            <person name="Waweru B."/>
        </authorList>
    </citation>
    <scope>NUCLEOTIDE SEQUENCE [LARGE SCALE GENOMIC DNA]</scope>
</reference>
<protein>
    <submittedName>
        <fullName evidence="2">Uncharacterized protein</fullName>
    </submittedName>
</protein>
<keyword evidence="3" id="KW-1185">Reference proteome</keyword>
<evidence type="ECO:0000313" key="3">
    <source>
        <dbReference type="Proteomes" id="UP001314170"/>
    </source>
</evidence>
<keyword evidence="1" id="KW-0472">Membrane</keyword>
<dbReference type="EMBL" id="CAWUPB010001156">
    <property type="protein sequence ID" value="CAK7338680.1"/>
    <property type="molecule type" value="Genomic_DNA"/>
</dbReference>
<name>A0AAV1RS48_9ROSI</name>
<keyword evidence="1" id="KW-0812">Transmembrane</keyword>
<proteinExistence type="predicted"/>
<dbReference type="AlphaFoldDB" id="A0AAV1RS48"/>
<keyword evidence="1" id="KW-1133">Transmembrane helix</keyword>
<feature type="transmembrane region" description="Helical" evidence="1">
    <location>
        <begin position="12"/>
        <end position="30"/>
    </location>
</feature>
<evidence type="ECO:0000256" key="1">
    <source>
        <dbReference type="SAM" id="Phobius"/>
    </source>
</evidence>
<gene>
    <name evidence="2" type="ORF">DCAF_LOCUS13728</name>
</gene>